<dbReference type="EMBL" id="GGEC01007989">
    <property type="protein sequence ID" value="MBW88472.1"/>
    <property type="molecule type" value="Transcribed_RNA"/>
</dbReference>
<protein>
    <submittedName>
        <fullName evidence="1">Uncharacterized protein</fullName>
    </submittedName>
</protein>
<evidence type="ECO:0000313" key="1">
    <source>
        <dbReference type="EMBL" id="MBW88472.1"/>
    </source>
</evidence>
<organism evidence="1">
    <name type="scientific">Rhizophora mucronata</name>
    <name type="common">Asiatic mangrove</name>
    <dbReference type="NCBI Taxonomy" id="61149"/>
    <lineage>
        <taxon>Eukaryota</taxon>
        <taxon>Viridiplantae</taxon>
        <taxon>Streptophyta</taxon>
        <taxon>Embryophyta</taxon>
        <taxon>Tracheophyta</taxon>
        <taxon>Spermatophyta</taxon>
        <taxon>Magnoliopsida</taxon>
        <taxon>eudicotyledons</taxon>
        <taxon>Gunneridae</taxon>
        <taxon>Pentapetalae</taxon>
        <taxon>rosids</taxon>
        <taxon>fabids</taxon>
        <taxon>Malpighiales</taxon>
        <taxon>Rhizophoraceae</taxon>
        <taxon>Rhizophora</taxon>
    </lineage>
</organism>
<name>A0A2P2J4R9_RHIMU</name>
<sequence>MHPDSFFLVFSQLLKRLTYARPRDTWNFFKIH</sequence>
<dbReference type="AlphaFoldDB" id="A0A2P2J4R9"/>
<proteinExistence type="predicted"/>
<reference evidence="1" key="1">
    <citation type="submission" date="2018-02" db="EMBL/GenBank/DDBJ databases">
        <title>Rhizophora mucronata_Transcriptome.</title>
        <authorList>
            <person name="Meera S.P."/>
            <person name="Sreeshan A."/>
            <person name="Augustine A."/>
        </authorList>
    </citation>
    <scope>NUCLEOTIDE SEQUENCE</scope>
    <source>
        <tissue evidence="1">Leaf</tissue>
    </source>
</reference>
<accession>A0A2P2J4R9</accession>